<feature type="domain" description="O-GlcNAc transferase C-terminal" evidence="9">
    <location>
        <begin position="341"/>
        <end position="484"/>
    </location>
</feature>
<comment type="similarity">
    <text evidence="2">Belongs to the glycosyltransferase 41 family. O-GlcNAc transferase subfamily.</text>
</comment>
<feature type="repeat" description="TPR" evidence="8">
    <location>
        <begin position="91"/>
        <end position="124"/>
    </location>
</feature>
<dbReference type="AlphaFoldDB" id="A0A9P1GX98"/>
<feature type="domain" description="O-GlcNAc transferase C-terminal" evidence="9">
    <location>
        <begin position="215"/>
        <end position="310"/>
    </location>
</feature>
<proteinExistence type="inferred from homology"/>
<dbReference type="GO" id="GO:0006493">
    <property type="term" value="P:protein O-linked glycosylation"/>
    <property type="evidence" value="ECO:0007669"/>
    <property type="project" value="TreeGrafter"/>
</dbReference>
<evidence type="ECO:0000256" key="5">
    <source>
        <dbReference type="ARBA" id="ARBA00022679"/>
    </source>
</evidence>
<dbReference type="SMART" id="SM00028">
    <property type="entry name" value="TPR"/>
    <property type="match status" value="2"/>
</dbReference>
<comment type="caution">
    <text evidence="10">The sequence shown here is derived from an EMBL/GenBank/DDBJ whole genome shotgun (WGS) entry which is preliminary data.</text>
</comment>
<dbReference type="Pfam" id="PF13181">
    <property type="entry name" value="TPR_8"/>
    <property type="match status" value="2"/>
</dbReference>
<dbReference type="PANTHER" id="PTHR44998:SF1">
    <property type="entry name" value="UDP-N-ACETYLGLUCOSAMINE--PEPTIDE N-ACETYLGLUCOSAMINYLTRANSFERASE 110 KDA SUBUNIT"/>
    <property type="match status" value="1"/>
</dbReference>
<dbReference type="EMBL" id="CALLCH030000004">
    <property type="protein sequence ID" value="CAI4212436.1"/>
    <property type="molecule type" value="Genomic_DNA"/>
</dbReference>
<dbReference type="InterPro" id="IPR029489">
    <property type="entry name" value="OGT/SEC/SPY_C"/>
</dbReference>
<evidence type="ECO:0000256" key="2">
    <source>
        <dbReference type="ARBA" id="ARBA00005386"/>
    </source>
</evidence>
<dbReference type="SUPFAM" id="SSF48452">
    <property type="entry name" value="TPR-like"/>
    <property type="match status" value="1"/>
</dbReference>
<dbReference type="OrthoDB" id="421121at2759"/>
<evidence type="ECO:0000313" key="11">
    <source>
        <dbReference type="Proteomes" id="UP000838763"/>
    </source>
</evidence>
<dbReference type="InterPro" id="IPR011990">
    <property type="entry name" value="TPR-like_helical_dom_sf"/>
</dbReference>
<accession>A0A9P1GX98</accession>
<dbReference type="PROSITE" id="PS50005">
    <property type="entry name" value="TPR"/>
    <property type="match status" value="1"/>
</dbReference>
<evidence type="ECO:0000256" key="8">
    <source>
        <dbReference type="PROSITE-ProRule" id="PRU00339"/>
    </source>
</evidence>
<organism evidence="10 11">
    <name type="scientific">Parascedosporium putredinis</name>
    <dbReference type="NCBI Taxonomy" id="1442378"/>
    <lineage>
        <taxon>Eukaryota</taxon>
        <taxon>Fungi</taxon>
        <taxon>Dikarya</taxon>
        <taxon>Ascomycota</taxon>
        <taxon>Pezizomycotina</taxon>
        <taxon>Sordariomycetes</taxon>
        <taxon>Hypocreomycetidae</taxon>
        <taxon>Microascales</taxon>
        <taxon>Microascaceae</taxon>
        <taxon>Parascedosporium</taxon>
    </lineage>
</organism>
<evidence type="ECO:0000256" key="7">
    <source>
        <dbReference type="ARBA" id="ARBA00022803"/>
    </source>
</evidence>
<dbReference type="Gene3D" id="1.25.40.10">
    <property type="entry name" value="Tetratricopeptide repeat domain"/>
    <property type="match status" value="2"/>
</dbReference>
<dbReference type="InterPro" id="IPR019734">
    <property type="entry name" value="TPR_rpt"/>
</dbReference>
<gene>
    <name evidence="10" type="ORF">PPNO1_LOCUS2194</name>
</gene>
<dbReference type="Gene3D" id="3.40.50.11380">
    <property type="match status" value="2"/>
</dbReference>
<reference evidence="10" key="1">
    <citation type="submission" date="2022-11" db="EMBL/GenBank/DDBJ databases">
        <authorList>
            <person name="Scott C."/>
            <person name="Bruce N."/>
        </authorList>
    </citation>
    <scope>NUCLEOTIDE SEQUENCE</scope>
</reference>
<dbReference type="FunFam" id="1.25.40.10:FF:000552">
    <property type="entry name" value="UDP-N-acetylglucosaminyltransferase (AFU_orthologue AFUA_1G03380)"/>
    <property type="match status" value="1"/>
</dbReference>
<dbReference type="GO" id="GO:0097363">
    <property type="term" value="F:protein O-acetylglucosaminyltransferase activity"/>
    <property type="evidence" value="ECO:0007669"/>
    <property type="project" value="UniProtKB-EC"/>
</dbReference>
<name>A0A9P1GX98_9PEZI</name>
<evidence type="ECO:0000256" key="3">
    <source>
        <dbReference type="ARBA" id="ARBA00011970"/>
    </source>
</evidence>
<dbReference type="PANTHER" id="PTHR44998">
    <property type="match status" value="1"/>
</dbReference>
<evidence type="ECO:0000256" key="6">
    <source>
        <dbReference type="ARBA" id="ARBA00022737"/>
    </source>
</evidence>
<dbReference type="Pfam" id="PF13844">
    <property type="entry name" value="Glyco_transf_41"/>
    <property type="match status" value="2"/>
</dbReference>
<evidence type="ECO:0000259" key="9">
    <source>
        <dbReference type="Pfam" id="PF13844"/>
    </source>
</evidence>
<protein>
    <recommendedName>
        <fullName evidence="3">protein O-GlcNAc transferase</fullName>
        <ecNumber evidence="3">2.4.1.255</ecNumber>
    </recommendedName>
</protein>
<dbReference type="EC" id="2.4.1.255" evidence="3"/>
<keyword evidence="6" id="KW-0677">Repeat</keyword>
<dbReference type="Proteomes" id="UP000838763">
    <property type="component" value="Unassembled WGS sequence"/>
</dbReference>
<evidence type="ECO:0000256" key="1">
    <source>
        <dbReference type="ARBA" id="ARBA00004922"/>
    </source>
</evidence>
<evidence type="ECO:0000256" key="4">
    <source>
        <dbReference type="ARBA" id="ARBA00022676"/>
    </source>
</evidence>
<keyword evidence="11" id="KW-1185">Reference proteome</keyword>
<keyword evidence="4" id="KW-0328">Glycosyltransferase</keyword>
<evidence type="ECO:0000313" key="10">
    <source>
        <dbReference type="EMBL" id="CAI4212436.1"/>
    </source>
</evidence>
<dbReference type="Gene3D" id="3.40.50.2000">
    <property type="entry name" value="Glycogen Phosphorylase B"/>
    <property type="match status" value="1"/>
</dbReference>
<keyword evidence="5" id="KW-0808">Transferase</keyword>
<keyword evidence="7 8" id="KW-0802">TPR repeat</keyword>
<sequence length="505" mass="56024">MSAGSPSRGRTKQVRGVAYERANSCFYPNIPGIVPGSGLALAFAYYHYGLEIDPKHVHLHTNLGSLLKDIGHLDLAIQMYEQAVACDGTFDIALTNLANAVKDRGRIGDAITYYKRAVRSNPDFAEAVCGLASALSSVCDWRARGGVFLSGGKHDRWHVNDEGMLQDALDKRHGSGLMNRVVGIVRRQLDDSASWGWNTIQEETVSGILMQIQRLAPADRDLALRKIEREAPIFRDVSGWSADKLVEQIVRDGIHILVNLNGYTRGARNEVFAARPVPIQMSFMGFAGTLGAEWCDYILADEIAVPSETLRPFRSNRDPIDVFSDNNEEEGAVEWAGPHVASRIVFTDVAPKSQHISRARVCDLFLDTPECNAHTTAADVLWSSTPLLTLPRYPYKMCSRMAASILKGALPKTREGAEIAQELIANSDEDYEEKAIRLASGLIYQEAPGGCFVGGGRLAEIRRVLYQHRWTCPLFDTHRWVADLECAYEEAWRRWVLGEAGDIHL</sequence>
<comment type="pathway">
    <text evidence="1">Protein modification; protein glycosylation.</text>
</comment>